<evidence type="ECO:0000313" key="1">
    <source>
        <dbReference type="EMBL" id="SFP84429.1"/>
    </source>
</evidence>
<dbReference type="EMBL" id="FOXO01000009">
    <property type="protein sequence ID" value="SFP84429.1"/>
    <property type="molecule type" value="Genomic_DNA"/>
</dbReference>
<dbReference type="RefSeq" id="WP_074886762.1">
    <property type="nucleotide sequence ID" value="NZ_FOXO01000009.1"/>
</dbReference>
<keyword evidence="2" id="KW-1185">Reference proteome</keyword>
<dbReference type="AlphaFoldDB" id="A0A1I5TMZ6"/>
<name>A0A1I5TMZ6_9FIRM</name>
<organism evidence="1 2">
    <name type="scientific">Butyrivibrio proteoclasticus</name>
    <dbReference type="NCBI Taxonomy" id="43305"/>
    <lineage>
        <taxon>Bacteria</taxon>
        <taxon>Bacillati</taxon>
        <taxon>Bacillota</taxon>
        <taxon>Clostridia</taxon>
        <taxon>Lachnospirales</taxon>
        <taxon>Lachnospiraceae</taxon>
        <taxon>Butyrivibrio</taxon>
    </lineage>
</organism>
<accession>A0A1I5TMZ6</accession>
<evidence type="ECO:0000313" key="2">
    <source>
        <dbReference type="Proteomes" id="UP000182624"/>
    </source>
</evidence>
<gene>
    <name evidence="1" type="ORF">SAMN04487928_109119</name>
</gene>
<sequence>MRQDDLYLGYYLHLVQDMCYRHFVYDKYHWNPMIPGNVESYFSTIGISSDEQEKIKAKHTKSF</sequence>
<dbReference type="OrthoDB" id="9815473at2"/>
<protein>
    <submittedName>
        <fullName evidence="1">Uncharacterized protein</fullName>
    </submittedName>
</protein>
<dbReference type="Proteomes" id="UP000182624">
    <property type="component" value="Unassembled WGS sequence"/>
</dbReference>
<reference evidence="2" key="1">
    <citation type="submission" date="2016-10" db="EMBL/GenBank/DDBJ databases">
        <authorList>
            <person name="Varghese N."/>
            <person name="Submissions S."/>
        </authorList>
    </citation>
    <scope>NUCLEOTIDE SEQUENCE [LARGE SCALE GENOMIC DNA]</scope>
    <source>
        <strain evidence="2">P18</strain>
    </source>
</reference>
<proteinExistence type="predicted"/>